<gene>
    <name evidence="2" type="ORF">ORAREDHAP_LOCUS37624</name>
</gene>
<dbReference type="EMBL" id="CAEKKB010000006">
    <property type="protein sequence ID" value="CAB4313923.1"/>
    <property type="molecule type" value="Genomic_DNA"/>
</dbReference>
<name>A0A6J5XNE7_PRUAR</name>
<dbReference type="Proteomes" id="UP000507245">
    <property type="component" value="Unassembled WGS sequence"/>
</dbReference>
<evidence type="ECO:0000256" key="1">
    <source>
        <dbReference type="SAM" id="MobiDB-lite"/>
    </source>
</evidence>
<keyword evidence="3" id="KW-1185">Reference proteome</keyword>
<accession>A0A6J5XNE7</accession>
<dbReference type="AlphaFoldDB" id="A0A6J5XNE7"/>
<reference evidence="3" key="1">
    <citation type="journal article" date="2020" name="Genome Biol.">
        <title>Gamete binning: chromosome-level and haplotype-resolved genome assembly enabled by high-throughput single-cell sequencing of gamete genomes.</title>
        <authorList>
            <person name="Campoy J.A."/>
            <person name="Sun H."/>
            <person name="Goel M."/>
            <person name="Jiao W.-B."/>
            <person name="Folz-Donahue K."/>
            <person name="Wang N."/>
            <person name="Rubio M."/>
            <person name="Liu C."/>
            <person name="Kukat C."/>
            <person name="Ruiz D."/>
            <person name="Huettel B."/>
            <person name="Schneeberger K."/>
        </authorList>
    </citation>
    <scope>NUCLEOTIDE SEQUENCE [LARGE SCALE GENOMIC DNA]</scope>
    <source>
        <strain evidence="3">cv. Rojo Pasion</strain>
    </source>
</reference>
<evidence type="ECO:0000313" key="2">
    <source>
        <dbReference type="EMBL" id="CAB4313923.1"/>
    </source>
</evidence>
<organism evidence="2 3">
    <name type="scientific">Prunus armeniaca</name>
    <name type="common">Apricot</name>
    <name type="synonym">Armeniaca vulgaris</name>
    <dbReference type="NCBI Taxonomy" id="36596"/>
    <lineage>
        <taxon>Eukaryota</taxon>
        <taxon>Viridiplantae</taxon>
        <taxon>Streptophyta</taxon>
        <taxon>Embryophyta</taxon>
        <taxon>Tracheophyta</taxon>
        <taxon>Spermatophyta</taxon>
        <taxon>Magnoliopsida</taxon>
        <taxon>eudicotyledons</taxon>
        <taxon>Gunneridae</taxon>
        <taxon>Pentapetalae</taxon>
        <taxon>rosids</taxon>
        <taxon>fabids</taxon>
        <taxon>Rosales</taxon>
        <taxon>Rosaceae</taxon>
        <taxon>Amygdaloideae</taxon>
        <taxon>Amygdaleae</taxon>
        <taxon>Prunus</taxon>
    </lineage>
</organism>
<protein>
    <submittedName>
        <fullName evidence="2">Uncharacterized protein</fullName>
    </submittedName>
</protein>
<proteinExistence type="predicted"/>
<feature type="region of interest" description="Disordered" evidence="1">
    <location>
        <begin position="1"/>
        <end position="52"/>
    </location>
</feature>
<sequence>MSCGMLASGRAMPEATRRPLESRAPQKKKEGPPRQRTKAPCQAEGPSAEEVMVAGRRREKRVAEAEEVREAYLQVSGKRPRGPSEDVAVLILDDEEGADAKPVNMACHWKVVPFVNCFIDGIQMELPELEQLPMKTLREQIAEAGKLIQDADLHAGENAAKIAELSLKLAEAEKEVVLRSCATKVEEAKKKGCS</sequence>
<evidence type="ECO:0000313" key="3">
    <source>
        <dbReference type="Proteomes" id="UP000507245"/>
    </source>
</evidence>